<dbReference type="EMBL" id="JBFRYA010000007">
    <property type="protein sequence ID" value="MEX1669126.1"/>
    <property type="molecule type" value="Genomic_DNA"/>
</dbReference>
<name>A0ABV3U5I3_9GAMM</name>
<evidence type="ECO:0000313" key="1">
    <source>
        <dbReference type="EMBL" id="MEX1669126.1"/>
    </source>
</evidence>
<reference evidence="1 2" key="1">
    <citation type="journal article" date="2011" name="Int. J. Syst. Evol. Microbiol.">
        <title>Zhongshania antarctica gen. nov., sp. nov. and Zhongshania guokunii sp. nov., gammaproteobacteria respectively isolated from coastal attached (fast) ice and surface seawater of the Antarctic.</title>
        <authorList>
            <person name="Li H.J."/>
            <person name="Zhang X.Y."/>
            <person name="Chen C.X."/>
            <person name="Zhang Y.J."/>
            <person name="Gao Z.M."/>
            <person name="Yu Y."/>
            <person name="Chen X.L."/>
            <person name="Chen B."/>
            <person name="Zhang Y.Z."/>
        </authorList>
    </citation>
    <scope>NUCLEOTIDE SEQUENCE [LARGE SCALE GENOMIC DNA]</scope>
    <source>
        <strain evidence="1 2">ZS6-22T</strain>
    </source>
</reference>
<protein>
    <submittedName>
        <fullName evidence="1">Uncharacterized protein</fullName>
    </submittedName>
</protein>
<sequence length="171" mass="18814">MIAWIDRLLGQWAECVRLGDTDLAGLGYPSGFGPVAVAELSRARRSGADKRTAVVLRAGLSAGATAHGVATRASRVANRAPMRGDIERLDRFMSAQLSEADKRLLEVFYVDVFHTAAEKAGVLGFAVCVMYRRLDELHLVIDRYFRPNAVLREDARLNALELERLMLALSA</sequence>
<organism evidence="1 2">
    <name type="scientific">Zhongshania guokunii</name>
    <dbReference type="NCBI Taxonomy" id="641783"/>
    <lineage>
        <taxon>Bacteria</taxon>
        <taxon>Pseudomonadati</taxon>
        <taxon>Pseudomonadota</taxon>
        <taxon>Gammaproteobacteria</taxon>
        <taxon>Cellvibrionales</taxon>
        <taxon>Spongiibacteraceae</taxon>
        <taxon>Zhongshania</taxon>
    </lineage>
</organism>
<proteinExistence type="predicted"/>
<evidence type="ECO:0000313" key="2">
    <source>
        <dbReference type="Proteomes" id="UP001557485"/>
    </source>
</evidence>
<dbReference type="RefSeq" id="WP_368381397.1">
    <property type="nucleotide sequence ID" value="NZ_JBFRYA010000007.1"/>
</dbReference>
<accession>A0ABV3U5I3</accession>
<dbReference type="Proteomes" id="UP001557485">
    <property type="component" value="Unassembled WGS sequence"/>
</dbReference>
<keyword evidence="2" id="KW-1185">Reference proteome</keyword>
<gene>
    <name evidence="1" type="ORF">AB4876_09395</name>
</gene>
<comment type="caution">
    <text evidence="1">The sequence shown here is derived from an EMBL/GenBank/DDBJ whole genome shotgun (WGS) entry which is preliminary data.</text>
</comment>